<feature type="region of interest" description="Disordered" evidence="8">
    <location>
        <begin position="980"/>
        <end position="1006"/>
    </location>
</feature>
<dbReference type="Gene3D" id="2.60.120.620">
    <property type="entry name" value="q2cbj1_9rhob like domain"/>
    <property type="match status" value="1"/>
</dbReference>
<gene>
    <name evidence="10" type="ORF">MKZ38_002937</name>
</gene>
<dbReference type="InterPro" id="IPR001841">
    <property type="entry name" value="Znf_RING"/>
</dbReference>
<dbReference type="GO" id="GO:0008270">
    <property type="term" value="F:zinc ion binding"/>
    <property type="evidence" value="ECO:0007669"/>
    <property type="project" value="UniProtKB-KW"/>
</dbReference>
<comment type="subcellular location">
    <subcellularLocation>
        <location evidence="1">Cytoplasm</location>
    </subcellularLocation>
</comment>
<organism evidence="10 11">
    <name type="scientific">Zalerion maritima</name>
    <dbReference type="NCBI Taxonomy" id="339359"/>
    <lineage>
        <taxon>Eukaryota</taxon>
        <taxon>Fungi</taxon>
        <taxon>Dikarya</taxon>
        <taxon>Ascomycota</taxon>
        <taxon>Pezizomycotina</taxon>
        <taxon>Sordariomycetes</taxon>
        <taxon>Lulworthiomycetidae</taxon>
        <taxon>Lulworthiales</taxon>
        <taxon>Lulworthiaceae</taxon>
        <taxon>Zalerion</taxon>
    </lineage>
</organism>
<dbReference type="PANTHER" id="PTHR12983">
    <property type="entry name" value="RING FINGER 10 FAMILY MEMBER"/>
    <property type="match status" value="1"/>
</dbReference>
<dbReference type="InterPro" id="IPR018957">
    <property type="entry name" value="Znf_C3HC4_RING-type"/>
</dbReference>
<evidence type="ECO:0000313" key="10">
    <source>
        <dbReference type="EMBL" id="KAJ2899622.1"/>
    </source>
</evidence>
<keyword evidence="2" id="KW-0963">Cytoplasm</keyword>
<dbReference type="SMART" id="SM00184">
    <property type="entry name" value="RING"/>
    <property type="match status" value="1"/>
</dbReference>
<evidence type="ECO:0000259" key="9">
    <source>
        <dbReference type="PROSITE" id="PS50089"/>
    </source>
</evidence>
<evidence type="ECO:0000256" key="5">
    <source>
        <dbReference type="ARBA" id="ARBA00022833"/>
    </source>
</evidence>
<dbReference type="InterPro" id="IPR017907">
    <property type="entry name" value="Znf_RING_CS"/>
</dbReference>
<evidence type="ECO:0000256" key="6">
    <source>
        <dbReference type="PROSITE-ProRule" id="PRU00175"/>
    </source>
</evidence>
<evidence type="ECO:0000256" key="1">
    <source>
        <dbReference type="ARBA" id="ARBA00004496"/>
    </source>
</evidence>
<dbReference type="Pfam" id="PF00097">
    <property type="entry name" value="zf-C3HC4"/>
    <property type="match status" value="1"/>
</dbReference>
<dbReference type="InterPro" id="IPR039739">
    <property type="entry name" value="MAG2/RNF10"/>
</dbReference>
<keyword evidence="3" id="KW-0479">Metal-binding</keyword>
<comment type="caution">
    <text evidence="10">The sequence shown here is derived from an EMBL/GenBank/DDBJ whole genome shotgun (WGS) entry which is preliminary data.</text>
</comment>
<keyword evidence="4 6" id="KW-0863">Zinc-finger</keyword>
<feature type="coiled-coil region" evidence="7">
    <location>
        <begin position="920"/>
        <end position="947"/>
    </location>
</feature>
<evidence type="ECO:0000256" key="4">
    <source>
        <dbReference type="ARBA" id="ARBA00022771"/>
    </source>
</evidence>
<name>A0AAD5RNE9_9PEZI</name>
<dbReference type="SUPFAM" id="SSF57850">
    <property type="entry name" value="RING/U-box"/>
    <property type="match status" value="1"/>
</dbReference>
<protein>
    <submittedName>
        <fullName evidence="10">RING-15 protein</fullName>
    </submittedName>
</protein>
<dbReference type="GO" id="GO:0045944">
    <property type="term" value="P:positive regulation of transcription by RNA polymerase II"/>
    <property type="evidence" value="ECO:0007669"/>
    <property type="project" value="TreeGrafter"/>
</dbReference>
<dbReference type="InterPro" id="IPR008775">
    <property type="entry name" value="Phytyl_CoA_dOase-like"/>
</dbReference>
<keyword evidence="5" id="KW-0862">Zinc</keyword>
<dbReference type="Proteomes" id="UP001201980">
    <property type="component" value="Unassembled WGS sequence"/>
</dbReference>
<evidence type="ECO:0000256" key="8">
    <source>
        <dbReference type="SAM" id="MobiDB-lite"/>
    </source>
</evidence>
<feature type="region of interest" description="Disordered" evidence="8">
    <location>
        <begin position="422"/>
        <end position="524"/>
    </location>
</feature>
<feature type="region of interest" description="Disordered" evidence="8">
    <location>
        <begin position="544"/>
        <end position="576"/>
    </location>
</feature>
<dbReference type="CDD" id="cd16536">
    <property type="entry name" value="RING-HC_RNF10"/>
    <property type="match status" value="1"/>
</dbReference>
<sequence>MVGLTPEQQATFEKDGYLLIPDALSQDTVVALLAETHRLIHDELNVASHPLTRFSTGGEDGKDHVGDSYFLESGDKVRFFFEEDAFDGEGNLIKPKERAVNKIGHYLHALSPPFAALLRPTGKDGLSPPGAIARSIGFKGPRCLQSMVICKQPEIGGAVPPHQDSTFLYTNPPSAVGFWYALEDATEENGCLSFLPGSHKWAPVSQRFVRKRAGVGTEFIPNESLQFPSAEGYGEKLKPEPEGDYVMGEVKAGTLVLIHGNLLHKSEKNTSQKGRIIYTFHVIEGEGKDYDSKNWLHPPKGGHGFAKNLQYIEYRSNISLEITGTQITSTGKSFPFLSFEFPSVLLPRSSVGRCQDPSPEHASSPGPLPVPFSVNPGYLFDQTADQAAIPIAATPETPSSSPSLSFELLHLESLACIKCSEPPPAGQKRNRSNREHSTTGIPKSVASNTMSSNPPSLGKSLAPSASFPPAQQPSNPSTSFESAPRTRSGQSGPSHATPRNNQASRKQHRNQRRPTRPPLDDEITMAEYRAVSNASSRRGQTSITHLLNYSPPRHYHSQDYSRSHRRQPTWGPGSGYHSADKAKYIHANYRFIVNPQANYDKQAVDADEHVDWANVLQVIASKQSQSAGCPICLGEPVAPRMAKCGHIFCLPCIIRYMNTTTDEEQKGQKKIRWRKCPICDDSIYISDVRPVRFYVGQETSLPRPGEDVILRLMMRHSNSTLALPKEGGAEVLNSGDDVPWHFAANVLDYARVMKGTGECMMEQYDLEVGALQKQEREDELMFGEDSEWTQKAIKNINTAKETAQELSPETPTAQAKASTHRGKGPICDYFFYTSPPHVYLSPLDIRILKTKFGDFSQFPSTLLPRVEHISTEHAVDEALRKRAKYLGHLPHGCLVSFIECDWTDIIPEDTLASFKPDLDRRRRRNHEKEAQEERERLQAERIESTEMRNMRRNVSYFEDDYEPANPVLNMEDFQPLAPTASTTPPSGANGFSHLEGVSTSPSGPRTVWGTTVVPGESTDGPQRPLRSVDDGWLKEDAVLGASEVALQKEMDSLTVGGGDSTSKKSGGGKKKKKQKITLMSTGGRRMG</sequence>
<reference evidence="10" key="1">
    <citation type="submission" date="2022-07" db="EMBL/GenBank/DDBJ databases">
        <title>Draft genome sequence of Zalerion maritima ATCC 34329, a (micro)plastics degrading marine fungus.</title>
        <authorList>
            <person name="Paco A."/>
            <person name="Goncalves M.F.M."/>
            <person name="Rocha-Santos T.A.P."/>
            <person name="Alves A."/>
        </authorList>
    </citation>
    <scope>NUCLEOTIDE SEQUENCE</scope>
    <source>
        <strain evidence="10">ATCC 34329</strain>
    </source>
</reference>
<dbReference type="AlphaFoldDB" id="A0AAD5RNE9"/>
<dbReference type="PROSITE" id="PS00518">
    <property type="entry name" value="ZF_RING_1"/>
    <property type="match status" value="1"/>
</dbReference>
<evidence type="ECO:0000313" key="11">
    <source>
        <dbReference type="Proteomes" id="UP001201980"/>
    </source>
</evidence>
<evidence type="ECO:0000256" key="2">
    <source>
        <dbReference type="ARBA" id="ARBA00022490"/>
    </source>
</evidence>
<feature type="compositionally biased region" description="Basic residues" evidence="8">
    <location>
        <begin position="505"/>
        <end position="515"/>
    </location>
</feature>
<feature type="compositionally biased region" description="Low complexity" evidence="8">
    <location>
        <begin position="460"/>
        <end position="477"/>
    </location>
</feature>
<dbReference type="PANTHER" id="PTHR12983:SF9">
    <property type="entry name" value="E3 UBIQUITIN-PROTEIN LIGASE RNF10"/>
    <property type="match status" value="1"/>
</dbReference>
<evidence type="ECO:0000256" key="3">
    <source>
        <dbReference type="ARBA" id="ARBA00022723"/>
    </source>
</evidence>
<proteinExistence type="predicted"/>
<feature type="region of interest" description="Disordered" evidence="8">
    <location>
        <begin position="1049"/>
        <end position="1087"/>
    </location>
</feature>
<keyword evidence="7" id="KW-0175">Coiled coil</keyword>
<feature type="compositionally biased region" description="Polar residues" evidence="8">
    <location>
        <begin position="478"/>
        <end position="504"/>
    </location>
</feature>
<keyword evidence="11" id="KW-1185">Reference proteome</keyword>
<dbReference type="InterPro" id="IPR013083">
    <property type="entry name" value="Znf_RING/FYVE/PHD"/>
</dbReference>
<dbReference type="GO" id="GO:0000976">
    <property type="term" value="F:transcription cis-regulatory region binding"/>
    <property type="evidence" value="ECO:0007669"/>
    <property type="project" value="TreeGrafter"/>
</dbReference>
<dbReference type="PROSITE" id="PS50089">
    <property type="entry name" value="ZF_RING_2"/>
    <property type="match status" value="1"/>
</dbReference>
<accession>A0AAD5RNE9</accession>
<dbReference type="SUPFAM" id="SSF51197">
    <property type="entry name" value="Clavaminate synthase-like"/>
    <property type="match status" value="1"/>
</dbReference>
<dbReference type="GO" id="GO:0005737">
    <property type="term" value="C:cytoplasm"/>
    <property type="evidence" value="ECO:0007669"/>
    <property type="project" value="UniProtKB-SubCell"/>
</dbReference>
<feature type="compositionally biased region" description="Polar residues" evidence="8">
    <location>
        <begin position="438"/>
        <end position="455"/>
    </location>
</feature>
<dbReference type="Gene3D" id="3.30.40.10">
    <property type="entry name" value="Zinc/RING finger domain, C3HC4 (zinc finger)"/>
    <property type="match status" value="1"/>
</dbReference>
<feature type="compositionally biased region" description="Basic residues" evidence="8">
    <location>
        <begin position="1066"/>
        <end position="1075"/>
    </location>
</feature>
<dbReference type="Pfam" id="PF05721">
    <property type="entry name" value="PhyH"/>
    <property type="match status" value="1"/>
</dbReference>
<dbReference type="EMBL" id="JAKWBI020000192">
    <property type="protein sequence ID" value="KAJ2899622.1"/>
    <property type="molecule type" value="Genomic_DNA"/>
</dbReference>
<feature type="domain" description="RING-type" evidence="9">
    <location>
        <begin position="629"/>
        <end position="680"/>
    </location>
</feature>
<evidence type="ECO:0000256" key="7">
    <source>
        <dbReference type="SAM" id="Coils"/>
    </source>
</evidence>